<reference evidence="2 3" key="1">
    <citation type="submission" date="2017-01" db="EMBL/GenBank/DDBJ databases">
        <authorList>
            <person name="Mah S.A."/>
            <person name="Swanson W.J."/>
            <person name="Moy G.W."/>
            <person name="Vacquier V.D."/>
        </authorList>
    </citation>
    <scope>NUCLEOTIDE SEQUENCE [LARGE SCALE GENOMIC DNA]</scope>
    <source>
        <strain evidence="2 3">DSM 18014</strain>
    </source>
</reference>
<dbReference type="EMBL" id="FTOV01000015">
    <property type="protein sequence ID" value="SIT24767.1"/>
    <property type="molecule type" value="Genomic_DNA"/>
</dbReference>
<dbReference type="RefSeq" id="WP_139326215.1">
    <property type="nucleotide sequence ID" value="NZ_FTOV01000015.1"/>
</dbReference>
<feature type="transmembrane region" description="Helical" evidence="1">
    <location>
        <begin position="76"/>
        <end position="95"/>
    </location>
</feature>
<sequence length="110" mass="13404">MRYTRRFLIFISLVLFFRLFVQIFNEVDLIPNYTMTFVDEEISQVDSFQNLNESKEYSKSQIYKYQKINKERSDKANSQLIMIVVLVVIQLFFYFSNHRESPKQNFEFTD</sequence>
<accession>A0A1N7QQI7</accession>
<evidence type="ECO:0000313" key="3">
    <source>
        <dbReference type="Proteomes" id="UP000185781"/>
    </source>
</evidence>
<dbReference type="STRING" id="373672.SAMN05421785_11515"/>
<feature type="transmembrane region" description="Helical" evidence="1">
    <location>
        <begin position="7"/>
        <end position="25"/>
    </location>
</feature>
<keyword evidence="1" id="KW-0812">Transmembrane</keyword>
<keyword evidence="1" id="KW-1133">Transmembrane helix</keyword>
<protein>
    <submittedName>
        <fullName evidence="2">Uncharacterized protein</fullName>
    </submittedName>
</protein>
<gene>
    <name evidence="2" type="ORF">SAMN05421785_11515</name>
</gene>
<dbReference type="Proteomes" id="UP000185781">
    <property type="component" value="Unassembled WGS sequence"/>
</dbReference>
<evidence type="ECO:0000313" key="2">
    <source>
        <dbReference type="EMBL" id="SIT24767.1"/>
    </source>
</evidence>
<evidence type="ECO:0000256" key="1">
    <source>
        <dbReference type="SAM" id="Phobius"/>
    </source>
</evidence>
<dbReference type="AlphaFoldDB" id="A0A1N7QQI7"/>
<proteinExistence type="predicted"/>
<keyword evidence="1" id="KW-0472">Membrane</keyword>
<name>A0A1N7QQI7_9FLAO</name>
<organism evidence="2 3">
    <name type="scientific">Chryseobacterium gambrini</name>
    <dbReference type="NCBI Taxonomy" id="373672"/>
    <lineage>
        <taxon>Bacteria</taxon>
        <taxon>Pseudomonadati</taxon>
        <taxon>Bacteroidota</taxon>
        <taxon>Flavobacteriia</taxon>
        <taxon>Flavobacteriales</taxon>
        <taxon>Weeksellaceae</taxon>
        <taxon>Chryseobacterium group</taxon>
        <taxon>Chryseobacterium</taxon>
    </lineage>
</organism>